<proteinExistence type="predicted"/>
<evidence type="ECO:0000313" key="2">
    <source>
        <dbReference type="EMBL" id="VUC20255.1"/>
    </source>
</evidence>
<evidence type="ECO:0000256" key="1">
    <source>
        <dbReference type="SAM" id="MobiDB-lite"/>
    </source>
</evidence>
<feature type="compositionally biased region" description="Basic and acidic residues" evidence="1">
    <location>
        <begin position="9"/>
        <end position="21"/>
    </location>
</feature>
<keyword evidence="3" id="KW-1185">Reference proteome</keyword>
<name>A0ABY6TPG7_BIOOC</name>
<evidence type="ECO:0000313" key="3">
    <source>
        <dbReference type="Proteomes" id="UP000766486"/>
    </source>
</evidence>
<dbReference type="EMBL" id="CABFNS010000080">
    <property type="protein sequence ID" value="VUC20255.1"/>
    <property type="molecule type" value="Genomic_DNA"/>
</dbReference>
<reference evidence="2 3" key="1">
    <citation type="submission" date="2019-06" db="EMBL/GenBank/DDBJ databases">
        <authorList>
            <person name="Broberg M."/>
        </authorList>
    </citation>
    <scope>NUCLEOTIDE SEQUENCE [LARGE SCALE GENOMIC DNA]</scope>
</reference>
<comment type="caution">
    <text evidence="2">The sequence shown here is derived from an EMBL/GenBank/DDBJ whole genome shotgun (WGS) entry which is preliminary data.</text>
</comment>
<accession>A0ABY6TPG7</accession>
<feature type="region of interest" description="Disordered" evidence="1">
    <location>
        <begin position="1"/>
        <end position="21"/>
    </location>
</feature>
<sequence>MEAFVKSGTPEKAKDTKTHSEKIHLVGEPEYQYEPSIKNANTRPAAGKERNSLLVVICHIRIIRVGKEVTLGCPITTPRELKPMRLLYPRNRIQQIVRNIDSYNFTCHWKLFQAVISFLFSL</sequence>
<protein>
    <submittedName>
        <fullName evidence="2">Uncharacterized protein</fullName>
    </submittedName>
</protein>
<organism evidence="2 3">
    <name type="scientific">Bionectria ochroleuca</name>
    <name type="common">Gliocladium roseum</name>
    <dbReference type="NCBI Taxonomy" id="29856"/>
    <lineage>
        <taxon>Eukaryota</taxon>
        <taxon>Fungi</taxon>
        <taxon>Dikarya</taxon>
        <taxon>Ascomycota</taxon>
        <taxon>Pezizomycotina</taxon>
        <taxon>Sordariomycetes</taxon>
        <taxon>Hypocreomycetidae</taxon>
        <taxon>Hypocreales</taxon>
        <taxon>Bionectriaceae</taxon>
        <taxon>Clonostachys</taxon>
    </lineage>
</organism>
<dbReference type="Proteomes" id="UP000766486">
    <property type="component" value="Unassembled WGS sequence"/>
</dbReference>
<gene>
    <name evidence="2" type="ORF">CLO192961_LOCUS15289</name>
</gene>